<name>A0A6M4GX68_9PROT</name>
<dbReference type="EMBL" id="CP053069">
    <property type="protein sequence ID" value="QJR11585.1"/>
    <property type="molecule type" value="Genomic_DNA"/>
</dbReference>
<gene>
    <name evidence="3" type="ORF">DSM104443_02664</name>
</gene>
<dbReference type="InterPro" id="IPR019180">
    <property type="entry name" value="Oxidoreductase-like_N"/>
</dbReference>
<dbReference type="PANTHER" id="PTHR21193:SF3">
    <property type="entry name" value="OXIDOREDUCTASE-LIKE DOMAIN-CONTAINING PROTEIN 1"/>
    <property type="match status" value="1"/>
</dbReference>
<evidence type="ECO:0000256" key="1">
    <source>
        <dbReference type="SAM" id="MobiDB-lite"/>
    </source>
</evidence>
<feature type="domain" description="Oxidoreductase-like" evidence="2">
    <location>
        <begin position="12"/>
        <end position="51"/>
    </location>
</feature>
<dbReference type="KEGG" id="uru:DSM104443_02664"/>
<dbReference type="PANTHER" id="PTHR21193">
    <property type="entry name" value="OXIDOREDUCTASE-LIKE DOMAIN-CONTAINING PROTEIN 1"/>
    <property type="match status" value="1"/>
</dbReference>
<sequence>MSGGPEIEDDPRPEPPREPPLEECCGSGCDPCVFDRYDDALVRYRAALEAWNIRHPGETAGGQNT</sequence>
<dbReference type="InterPro" id="IPR039251">
    <property type="entry name" value="OXLD1"/>
</dbReference>
<dbReference type="RefSeq" id="WP_212756672.1">
    <property type="nucleotide sequence ID" value="NZ_CP053069.1"/>
</dbReference>
<evidence type="ECO:0000313" key="3">
    <source>
        <dbReference type="EMBL" id="QJR11585.1"/>
    </source>
</evidence>
<accession>A0A6M4GX68</accession>
<organism evidence="3 4">
    <name type="scientific">Usitatibacter rugosus</name>
    <dbReference type="NCBI Taxonomy" id="2732067"/>
    <lineage>
        <taxon>Bacteria</taxon>
        <taxon>Pseudomonadati</taxon>
        <taxon>Pseudomonadota</taxon>
        <taxon>Betaproteobacteria</taxon>
        <taxon>Nitrosomonadales</taxon>
        <taxon>Usitatibacteraceae</taxon>
        <taxon>Usitatibacter</taxon>
    </lineage>
</organism>
<evidence type="ECO:0000313" key="4">
    <source>
        <dbReference type="Proteomes" id="UP000501534"/>
    </source>
</evidence>
<proteinExistence type="predicted"/>
<dbReference type="Pfam" id="PF09791">
    <property type="entry name" value="Oxidored-like"/>
    <property type="match status" value="1"/>
</dbReference>
<reference evidence="3 4" key="1">
    <citation type="submission" date="2020-04" db="EMBL/GenBank/DDBJ databases">
        <title>Usitatibacter rugosus gen. nov., sp. nov. and Usitatibacter palustris sp. nov., novel members of Usitatibacteraceae fam. nov. within the order Nitrosomonadales isolated from soil.</title>
        <authorList>
            <person name="Huber K.J."/>
            <person name="Neumann-Schaal M."/>
            <person name="Geppert A."/>
            <person name="Luckner M."/>
            <person name="Wanner G."/>
            <person name="Overmann J."/>
        </authorList>
    </citation>
    <scope>NUCLEOTIDE SEQUENCE [LARGE SCALE GENOMIC DNA]</scope>
    <source>
        <strain evidence="3 4">0125_3</strain>
    </source>
</reference>
<dbReference type="Proteomes" id="UP000501534">
    <property type="component" value="Chromosome"/>
</dbReference>
<dbReference type="AlphaFoldDB" id="A0A6M4GX68"/>
<keyword evidence="4" id="KW-1185">Reference proteome</keyword>
<feature type="region of interest" description="Disordered" evidence="1">
    <location>
        <begin position="1"/>
        <end position="22"/>
    </location>
</feature>
<protein>
    <recommendedName>
        <fullName evidence="2">Oxidoreductase-like domain-containing protein</fullName>
    </recommendedName>
</protein>
<feature type="compositionally biased region" description="Basic and acidic residues" evidence="1">
    <location>
        <begin position="10"/>
        <end position="20"/>
    </location>
</feature>
<evidence type="ECO:0000259" key="2">
    <source>
        <dbReference type="Pfam" id="PF09791"/>
    </source>
</evidence>